<dbReference type="EMBL" id="CP002200">
    <property type="protein sequence ID" value="ADN18086.1"/>
    <property type="molecule type" value="Genomic_DNA"/>
</dbReference>
<geneLocation type="plasmid" evidence="1 2">
    <name>Cy782202</name>
</geneLocation>
<proteinExistence type="predicted"/>
<reference evidence="2" key="1">
    <citation type="journal article" date="2011" name="MBio">
        <title>Novel metabolic attributes of the genus Cyanothece, comprising a group of unicellular nitrogen-fixing Cyanobacteria.</title>
        <authorList>
            <person name="Bandyopadhyay A."/>
            <person name="Elvitigala T."/>
            <person name="Welsh E."/>
            <person name="Stockel J."/>
            <person name="Liberton M."/>
            <person name="Min H."/>
            <person name="Sherman L.A."/>
            <person name="Pakrasi H.B."/>
        </authorList>
    </citation>
    <scope>NUCLEOTIDE SEQUENCE [LARGE SCALE GENOMIC DNA]</scope>
    <source>
        <strain evidence="2">PCC 7822</strain>
        <plasmid evidence="2">Cy782202</plasmid>
    </source>
</reference>
<organism evidence="1 2">
    <name type="scientific">Gloeothece verrucosa (strain PCC 7822)</name>
    <name type="common">Cyanothece sp. (strain PCC 7822)</name>
    <dbReference type="NCBI Taxonomy" id="497965"/>
    <lineage>
        <taxon>Bacteria</taxon>
        <taxon>Bacillati</taxon>
        <taxon>Cyanobacteriota</taxon>
        <taxon>Cyanophyceae</taxon>
        <taxon>Oscillatoriophycideae</taxon>
        <taxon>Chroococcales</taxon>
        <taxon>Aphanothecaceae</taxon>
        <taxon>Gloeothece</taxon>
        <taxon>Gloeothece verrucosa</taxon>
    </lineage>
</organism>
<dbReference type="AlphaFoldDB" id="E0UMA6"/>
<evidence type="ECO:0000313" key="1">
    <source>
        <dbReference type="EMBL" id="ADN18086.1"/>
    </source>
</evidence>
<accession>E0UMA6</accession>
<dbReference type="HOGENOM" id="CLU_476280_0_0_3"/>
<sequence>MNPVNEQVKTELSKRLERALDIGRSLKLQSPQDWENLVHLYSSKTGERILARSQRDEQDKIVGVYYLLPEREVDEQEVSNNSLLKAVCHLAEQSHRSGVDGVGFNLEDLQWGMNLASLIEEGQPLSPEIAQEALARIGKYSKQLQEVEIKLPVWEEIAHHYDPSLKPMVVVKGNDLGQPFNSMAALKSALAQPVKPEQQNRLLSQSGELLTTIAQHFRNGGELSGFDIIQASLNLAGASLILTGGMGEFIRSHQAREYDPNSPVKDYIKDLRDVGKSMDELSPLAELVLSARKEEIKPFELKGGERSEIAQVCERLLDYQSRLLQALDIERMPKPLTVSSSNESLSGAIVLLKTRAKELKTLVEEAYSQSQPLESLNGAISAEALYCHVRDFLAAREAASGRLFNPNLSYALSNDRGETLEWSRDGLVVSDQSGTVALVIQRQEQNKQHKYVAIKSSSPDLVSRVENLPNEVETIQQKRWEAALFEELKRLPQFVEGGHLKVGDFCCFTFEPQNGSCLVRATSNADETLLWQSRETIEVNHFDQETLAKLANRLHRPVETTRVRENQLALSV</sequence>
<keyword evidence="1" id="KW-0614">Plasmid</keyword>
<gene>
    <name evidence="1" type="ordered locus">Cyan7822_6286</name>
</gene>
<keyword evidence="2" id="KW-1185">Reference proteome</keyword>
<name>E0UMA6_GLOV7</name>
<dbReference type="Proteomes" id="UP000008206">
    <property type="component" value="Plasmid Cy782202"/>
</dbReference>
<dbReference type="KEGG" id="cyj:Cyan7822_6286"/>
<protein>
    <submittedName>
        <fullName evidence="1">Uncharacterized protein</fullName>
    </submittedName>
</protein>
<evidence type="ECO:0000313" key="2">
    <source>
        <dbReference type="Proteomes" id="UP000008206"/>
    </source>
</evidence>